<dbReference type="RefSeq" id="WP_135622340.1">
    <property type="nucleotide sequence ID" value="NZ_RQGD01000014.1"/>
</dbReference>
<evidence type="ECO:0000256" key="1">
    <source>
        <dbReference type="SAM" id="Coils"/>
    </source>
</evidence>
<dbReference type="AlphaFoldDB" id="A0A4R9K828"/>
<sequence length="141" mass="15818">MKYSIHLTLIILAFHSLSSEGTLSKLCNSFSDCTAKALKTDIYRKKISFYEEALRIFKKSDGDLARSKVLLLKANATVREALGDTGYKGEIALKVTHKPEYKSAQLKKATADLDEAEKQLEELGEGERTLFAELREMIKSN</sequence>
<keyword evidence="1" id="KW-0175">Coiled coil</keyword>
<gene>
    <name evidence="2" type="ORF">EHQ58_04225</name>
</gene>
<evidence type="ECO:0000313" key="3">
    <source>
        <dbReference type="Proteomes" id="UP000297693"/>
    </source>
</evidence>
<name>A0A4R9K828_9LEPT</name>
<feature type="coiled-coil region" evidence="1">
    <location>
        <begin position="106"/>
        <end position="133"/>
    </location>
</feature>
<accession>A0A4R9K828</accession>
<protein>
    <submittedName>
        <fullName evidence="2">Uncharacterized protein</fullName>
    </submittedName>
</protein>
<proteinExistence type="predicted"/>
<reference evidence="2" key="1">
    <citation type="journal article" date="2019" name="PLoS Negl. Trop. Dis.">
        <title>Revisiting the worldwide diversity of Leptospira species in the environment.</title>
        <authorList>
            <person name="Vincent A.T."/>
            <person name="Schiettekatte O."/>
            <person name="Bourhy P."/>
            <person name="Veyrier F.J."/>
            <person name="Picardeau M."/>
        </authorList>
    </citation>
    <scope>NUCLEOTIDE SEQUENCE [LARGE SCALE GENOMIC DNA]</scope>
    <source>
        <strain evidence="2">201702476</strain>
    </source>
</reference>
<keyword evidence="3" id="KW-1185">Reference proteome</keyword>
<organism evidence="2 3">
    <name type="scientific">Leptospira ognonensis</name>
    <dbReference type="NCBI Taxonomy" id="2484945"/>
    <lineage>
        <taxon>Bacteria</taxon>
        <taxon>Pseudomonadati</taxon>
        <taxon>Spirochaetota</taxon>
        <taxon>Spirochaetia</taxon>
        <taxon>Leptospirales</taxon>
        <taxon>Leptospiraceae</taxon>
        <taxon>Leptospira</taxon>
    </lineage>
</organism>
<dbReference type="Proteomes" id="UP000297693">
    <property type="component" value="Unassembled WGS sequence"/>
</dbReference>
<dbReference type="EMBL" id="RQGD01000014">
    <property type="protein sequence ID" value="TGL61827.1"/>
    <property type="molecule type" value="Genomic_DNA"/>
</dbReference>
<dbReference type="OrthoDB" id="331205at2"/>
<evidence type="ECO:0000313" key="2">
    <source>
        <dbReference type="EMBL" id="TGL61827.1"/>
    </source>
</evidence>
<comment type="caution">
    <text evidence="2">The sequence shown here is derived from an EMBL/GenBank/DDBJ whole genome shotgun (WGS) entry which is preliminary data.</text>
</comment>